<protein>
    <submittedName>
        <fullName evidence="3">TlpA family protein disulfide reductase</fullName>
    </submittedName>
</protein>
<dbReference type="RefSeq" id="WP_379895781.1">
    <property type="nucleotide sequence ID" value="NZ_CBCSCT010000015.1"/>
</dbReference>
<dbReference type="SUPFAM" id="SSF52833">
    <property type="entry name" value="Thioredoxin-like"/>
    <property type="match status" value="1"/>
</dbReference>
<dbReference type="InterPro" id="IPR050553">
    <property type="entry name" value="Thioredoxin_ResA/DsbE_sf"/>
</dbReference>
<sequence>MKKNIAILLVIICLAGIAVYQNFNRADAVVLPKEHAPKVDFLAPTFSLEGMDERAYQLTTGTRDKALLINFWASWCGPCEQEAPELVRLYEKYSDKLDIYAVNATKYSDTVEDAKAFAEKYEFQFPVLFDLDGQVSEMYDVYAFPTSFLVNPDGVIEEIIYGFQSAEHLESSVKKLID</sequence>
<gene>
    <name evidence="3" type="ORF">ACFPXP_18110</name>
</gene>
<feature type="domain" description="Thioredoxin" evidence="2">
    <location>
        <begin position="37"/>
        <end position="178"/>
    </location>
</feature>
<dbReference type="Pfam" id="PF00578">
    <property type="entry name" value="AhpC-TSA"/>
    <property type="match status" value="1"/>
</dbReference>
<proteinExistence type="predicted"/>
<keyword evidence="4" id="KW-1185">Reference proteome</keyword>
<dbReference type="InterPro" id="IPR036249">
    <property type="entry name" value="Thioredoxin-like_sf"/>
</dbReference>
<dbReference type="InterPro" id="IPR000866">
    <property type="entry name" value="AhpC/TSA"/>
</dbReference>
<name>A0ABW1ITF2_9BACL</name>
<dbReference type="PANTHER" id="PTHR42852">
    <property type="entry name" value="THIOL:DISULFIDE INTERCHANGE PROTEIN DSBE"/>
    <property type="match status" value="1"/>
</dbReference>
<organism evidence="3 4">
    <name type="scientific">Marinicrinis lubricantis</name>
    <dbReference type="NCBI Taxonomy" id="2086470"/>
    <lineage>
        <taxon>Bacteria</taxon>
        <taxon>Bacillati</taxon>
        <taxon>Bacillota</taxon>
        <taxon>Bacilli</taxon>
        <taxon>Bacillales</taxon>
        <taxon>Paenibacillaceae</taxon>
    </lineage>
</organism>
<reference evidence="4" key="1">
    <citation type="journal article" date="2019" name="Int. J. Syst. Evol. Microbiol.">
        <title>The Global Catalogue of Microorganisms (GCM) 10K type strain sequencing project: providing services to taxonomists for standard genome sequencing and annotation.</title>
        <authorList>
            <consortium name="The Broad Institute Genomics Platform"/>
            <consortium name="The Broad Institute Genome Sequencing Center for Infectious Disease"/>
            <person name="Wu L."/>
            <person name="Ma J."/>
        </authorList>
    </citation>
    <scope>NUCLEOTIDE SEQUENCE [LARGE SCALE GENOMIC DNA]</scope>
    <source>
        <strain evidence="4">CCM 8749</strain>
    </source>
</reference>
<evidence type="ECO:0000259" key="2">
    <source>
        <dbReference type="PROSITE" id="PS51352"/>
    </source>
</evidence>
<keyword evidence="1" id="KW-1015">Disulfide bond</keyword>
<dbReference type="PROSITE" id="PS51352">
    <property type="entry name" value="THIOREDOXIN_2"/>
    <property type="match status" value="1"/>
</dbReference>
<comment type="caution">
    <text evidence="3">The sequence shown here is derived from an EMBL/GenBank/DDBJ whole genome shotgun (WGS) entry which is preliminary data.</text>
</comment>
<dbReference type="EMBL" id="JBHSQV010000179">
    <property type="protein sequence ID" value="MFC5988321.1"/>
    <property type="molecule type" value="Genomic_DNA"/>
</dbReference>
<accession>A0ABW1ITF2</accession>
<dbReference type="PROSITE" id="PS00194">
    <property type="entry name" value="THIOREDOXIN_1"/>
    <property type="match status" value="1"/>
</dbReference>
<dbReference type="CDD" id="cd02966">
    <property type="entry name" value="TlpA_like_family"/>
    <property type="match status" value="1"/>
</dbReference>
<evidence type="ECO:0000256" key="1">
    <source>
        <dbReference type="ARBA" id="ARBA00023157"/>
    </source>
</evidence>
<evidence type="ECO:0000313" key="3">
    <source>
        <dbReference type="EMBL" id="MFC5988321.1"/>
    </source>
</evidence>
<dbReference type="PANTHER" id="PTHR42852:SF1">
    <property type="entry name" value="THIOREDOXIN-LIKE PROTEIN YNEN"/>
    <property type="match status" value="1"/>
</dbReference>
<dbReference type="Gene3D" id="3.40.30.10">
    <property type="entry name" value="Glutaredoxin"/>
    <property type="match status" value="1"/>
</dbReference>
<dbReference type="InterPro" id="IPR013766">
    <property type="entry name" value="Thioredoxin_domain"/>
</dbReference>
<dbReference type="Proteomes" id="UP001596250">
    <property type="component" value="Unassembled WGS sequence"/>
</dbReference>
<evidence type="ECO:0000313" key="4">
    <source>
        <dbReference type="Proteomes" id="UP001596250"/>
    </source>
</evidence>
<dbReference type="InterPro" id="IPR017937">
    <property type="entry name" value="Thioredoxin_CS"/>
</dbReference>